<organism evidence="1 2">
    <name type="scientific">Daphnia pulex</name>
    <name type="common">Water flea</name>
    <dbReference type="NCBI Taxonomy" id="6669"/>
    <lineage>
        <taxon>Eukaryota</taxon>
        <taxon>Metazoa</taxon>
        <taxon>Ecdysozoa</taxon>
        <taxon>Arthropoda</taxon>
        <taxon>Crustacea</taxon>
        <taxon>Branchiopoda</taxon>
        <taxon>Diplostraca</taxon>
        <taxon>Cladocera</taxon>
        <taxon>Anomopoda</taxon>
        <taxon>Daphniidae</taxon>
        <taxon>Daphnia</taxon>
    </lineage>
</organism>
<dbReference type="AlphaFoldDB" id="E9H2S8"/>
<sequence>MNVTLESFVDLSFKADEAERGALYSSVTKQKLPIWFAMLHHFKNVAEGREQHPQYVIDIQFSLFPVNSNSMWYLPDLHETLRQFLHRPDEILPGNNVPQIFLGQLGSFYCWHVKNLYLFSINKLHFGKPGL</sequence>
<reference evidence="1 2" key="1">
    <citation type="journal article" date="2011" name="Science">
        <title>The ecoresponsive genome of Daphnia pulex.</title>
        <authorList>
            <person name="Colbourne J.K."/>
            <person name="Pfrender M.E."/>
            <person name="Gilbert D."/>
            <person name="Thomas W.K."/>
            <person name="Tucker A."/>
            <person name="Oakley T.H."/>
            <person name="Tokishita S."/>
            <person name="Aerts A."/>
            <person name="Arnold G.J."/>
            <person name="Basu M.K."/>
            <person name="Bauer D.J."/>
            <person name="Caceres C.E."/>
            <person name="Carmel L."/>
            <person name="Casola C."/>
            <person name="Choi J.H."/>
            <person name="Detter J.C."/>
            <person name="Dong Q."/>
            <person name="Dusheyko S."/>
            <person name="Eads B.D."/>
            <person name="Frohlich T."/>
            <person name="Geiler-Samerotte K.A."/>
            <person name="Gerlach D."/>
            <person name="Hatcher P."/>
            <person name="Jogdeo S."/>
            <person name="Krijgsveld J."/>
            <person name="Kriventseva E.V."/>
            <person name="Kultz D."/>
            <person name="Laforsch C."/>
            <person name="Lindquist E."/>
            <person name="Lopez J."/>
            <person name="Manak J.R."/>
            <person name="Muller J."/>
            <person name="Pangilinan J."/>
            <person name="Patwardhan R.P."/>
            <person name="Pitluck S."/>
            <person name="Pritham E.J."/>
            <person name="Rechtsteiner A."/>
            <person name="Rho M."/>
            <person name="Rogozin I.B."/>
            <person name="Sakarya O."/>
            <person name="Salamov A."/>
            <person name="Schaack S."/>
            <person name="Shapiro H."/>
            <person name="Shiga Y."/>
            <person name="Skalitzky C."/>
            <person name="Smith Z."/>
            <person name="Souvorov A."/>
            <person name="Sung W."/>
            <person name="Tang Z."/>
            <person name="Tsuchiya D."/>
            <person name="Tu H."/>
            <person name="Vos H."/>
            <person name="Wang M."/>
            <person name="Wolf Y.I."/>
            <person name="Yamagata H."/>
            <person name="Yamada T."/>
            <person name="Ye Y."/>
            <person name="Shaw J.R."/>
            <person name="Andrews J."/>
            <person name="Crease T.J."/>
            <person name="Tang H."/>
            <person name="Lucas S.M."/>
            <person name="Robertson H.M."/>
            <person name="Bork P."/>
            <person name="Koonin E.V."/>
            <person name="Zdobnov E.M."/>
            <person name="Grigoriev I.V."/>
            <person name="Lynch M."/>
            <person name="Boore J.L."/>
        </authorList>
    </citation>
    <scope>NUCLEOTIDE SEQUENCE [LARGE SCALE GENOMIC DNA]</scope>
</reference>
<dbReference type="Gene3D" id="2.60.120.650">
    <property type="entry name" value="Cupin"/>
    <property type="match status" value="1"/>
</dbReference>
<accession>E9H2S8</accession>
<dbReference type="HOGENOM" id="CLU_1929707_0_0_1"/>
<protein>
    <recommendedName>
        <fullName evidence="3">JmjC domain-containing protein</fullName>
    </recommendedName>
</protein>
<evidence type="ECO:0000313" key="2">
    <source>
        <dbReference type="Proteomes" id="UP000000305"/>
    </source>
</evidence>
<gene>
    <name evidence="1" type="ORF">DAPPUDRAFT_324814</name>
</gene>
<dbReference type="EMBL" id="GL732587">
    <property type="protein sequence ID" value="EFX73834.1"/>
    <property type="molecule type" value="Genomic_DNA"/>
</dbReference>
<proteinExistence type="predicted"/>
<dbReference type="OrthoDB" id="9547406at2759"/>
<evidence type="ECO:0000313" key="1">
    <source>
        <dbReference type="EMBL" id="EFX73834.1"/>
    </source>
</evidence>
<evidence type="ECO:0008006" key="3">
    <source>
        <dbReference type="Google" id="ProtNLM"/>
    </source>
</evidence>
<dbReference type="STRING" id="6669.E9H2S8"/>
<name>E9H2S8_DAPPU</name>
<dbReference type="InParanoid" id="E9H2S8"/>
<dbReference type="KEGG" id="dpx:DAPPUDRAFT_324814"/>
<dbReference type="Proteomes" id="UP000000305">
    <property type="component" value="Unassembled WGS sequence"/>
</dbReference>
<keyword evidence="2" id="KW-1185">Reference proteome</keyword>